<evidence type="ECO:0008006" key="4">
    <source>
        <dbReference type="Google" id="ProtNLM"/>
    </source>
</evidence>
<evidence type="ECO:0000313" key="2">
    <source>
        <dbReference type="Proteomes" id="UP000095284"/>
    </source>
</evidence>
<reference evidence="3" key="1">
    <citation type="submission" date="2016-11" db="UniProtKB">
        <authorList>
            <consortium name="WormBaseParasite"/>
        </authorList>
    </citation>
    <scope>IDENTIFICATION</scope>
</reference>
<protein>
    <recommendedName>
        <fullName evidence="4">Pepsin inhibitor-3-like repeated domain-containing protein</fullName>
    </recommendedName>
</protein>
<keyword evidence="1" id="KW-0472">Membrane</keyword>
<keyword evidence="1" id="KW-1133">Transmembrane helix</keyword>
<evidence type="ECO:0000256" key="1">
    <source>
        <dbReference type="SAM" id="Phobius"/>
    </source>
</evidence>
<evidence type="ECO:0000313" key="3">
    <source>
        <dbReference type="WBParaSite" id="BXY_0869400.1"/>
    </source>
</evidence>
<organism evidence="2 3">
    <name type="scientific">Bursaphelenchus xylophilus</name>
    <name type="common">Pinewood nematode worm</name>
    <name type="synonym">Aphelenchoides xylophilus</name>
    <dbReference type="NCBI Taxonomy" id="6326"/>
    <lineage>
        <taxon>Eukaryota</taxon>
        <taxon>Metazoa</taxon>
        <taxon>Ecdysozoa</taxon>
        <taxon>Nematoda</taxon>
        <taxon>Chromadorea</taxon>
        <taxon>Rhabditida</taxon>
        <taxon>Tylenchina</taxon>
        <taxon>Tylenchomorpha</taxon>
        <taxon>Aphelenchoidea</taxon>
        <taxon>Aphelenchoididae</taxon>
        <taxon>Bursaphelenchus</taxon>
    </lineage>
</organism>
<feature type="transmembrane region" description="Helical" evidence="1">
    <location>
        <begin position="20"/>
        <end position="37"/>
    </location>
</feature>
<dbReference type="AlphaFoldDB" id="A0A1I7S6Q6"/>
<sequence length="114" mass="13052">MEIEFPVAQKNLVQLYTKHLYIMNGLIVFILFSASLINTVNGLWQVNGCEYVNGLIIECDGTKRRATPEEIALVKKHFTAEKAYFKKRFPPGFPFNKGPDNLIFPDFPHLCKTC</sequence>
<proteinExistence type="predicted"/>
<accession>A0A1I7S6Q6</accession>
<dbReference type="WBParaSite" id="BXY_0869400.1">
    <property type="protein sequence ID" value="BXY_0869400.1"/>
    <property type="gene ID" value="BXY_0869400"/>
</dbReference>
<name>A0A1I7S6Q6_BURXY</name>
<keyword evidence="1" id="KW-0812">Transmembrane</keyword>
<dbReference type="Proteomes" id="UP000095284">
    <property type="component" value="Unplaced"/>
</dbReference>